<accession>A0A9X1MH68</accession>
<feature type="region of interest" description="Disordered" evidence="1">
    <location>
        <begin position="34"/>
        <end position="68"/>
    </location>
</feature>
<protein>
    <submittedName>
        <fullName evidence="2">Uncharacterized protein</fullName>
    </submittedName>
</protein>
<dbReference type="AlphaFoldDB" id="A0A9X1MH68"/>
<dbReference type="RefSeq" id="WP_227897284.1">
    <property type="nucleotide sequence ID" value="NZ_CP099467.1"/>
</dbReference>
<sequence>MSDSPFRPRVPAGVPGGGQFTTLQRNEADVTVSAIHSAPAEPVPAPVQEAPKPAEAPTRVSSSENPEM</sequence>
<keyword evidence="3" id="KW-1185">Reference proteome</keyword>
<gene>
    <name evidence="2" type="ORF">LJ757_16015</name>
</gene>
<proteinExistence type="predicted"/>
<feature type="region of interest" description="Disordered" evidence="1">
    <location>
        <begin position="1"/>
        <end position="21"/>
    </location>
</feature>
<name>A0A9X1MH68_9MICC</name>
<evidence type="ECO:0000256" key="1">
    <source>
        <dbReference type="SAM" id="MobiDB-lite"/>
    </source>
</evidence>
<feature type="compositionally biased region" description="Polar residues" evidence="1">
    <location>
        <begin position="59"/>
        <end position="68"/>
    </location>
</feature>
<dbReference type="Proteomes" id="UP001139158">
    <property type="component" value="Unassembled WGS sequence"/>
</dbReference>
<evidence type="ECO:0000313" key="3">
    <source>
        <dbReference type="Proteomes" id="UP001139158"/>
    </source>
</evidence>
<feature type="compositionally biased region" description="Low complexity" evidence="1">
    <location>
        <begin position="46"/>
        <end position="57"/>
    </location>
</feature>
<reference evidence="2" key="1">
    <citation type="submission" date="2021-10" db="EMBL/GenBank/DDBJ databases">
        <title>Novel species in genus Arthrobacter.</title>
        <authorList>
            <person name="Liu Y."/>
        </authorList>
    </citation>
    <scope>NUCLEOTIDE SEQUENCE</scope>
    <source>
        <strain evidence="2">Zg-Y453</strain>
    </source>
</reference>
<organism evidence="2 3">
    <name type="scientific">Arthrobacter caoxuetaonis</name>
    <dbReference type="NCBI Taxonomy" id="2886935"/>
    <lineage>
        <taxon>Bacteria</taxon>
        <taxon>Bacillati</taxon>
        <taxon>Actinomycetota</taxon>
        <taxon>Actinomycetes</taxon>
        <taxon>Micrococcales</taxon>
        <taxon>Micrococcaceae</taxon>
        <taxon>Arthrobacter</taxon>
    </lineage>
</organism>
<comment type="caution">
    <text evidence="2">The sequence shown here is derived from an EMBL/GenBank/DDBJ whole genome shotgun (WGS) entry which is preliminary data.</text>
</comment>
<feature type="compositionally biased region" description="Low complexity" evidence="1">
    <location>
        <begin position="1"/>
        <end position="13"/>
    </location>
</feature>
<dbReference type="EMBL" id="JAJFZV010000018">
    <property type="protein sequence ID" value="MCC3299297.1"/>
    <property type="molecule type" value="Genomic_DNA"/>
</dbReference>
<evidence type="ECO:0000313" key="2">
    <source>
        <dbReference type="EMBL" id="MCC3299297.1"/>
    </source>
</evidence>